<evidence type="ECO:0000256" key="1">
    <source>
        <dbReference type="SAM" id="Phobius"/>
    </source>
</evidence>
<proteinExistence type="predicted"/>
<reference evidence="2" key="1">
    <citation type="submission" date="2019-06" db="EMBL/GenBank/DDBJ databases">
        <authorList>
            <person name="Zheng W."/>
        </authorList>
    </citation>
    <scope>NUCLEOTIDE SEQUENCE</scope>
    <source>
        <strain evidence="2">QDHG01</strain>
    </source>
</reference>
<feature type="transmembrane region" description="Helical" evidence="1">
    <location>
        <begin position="83"/>
        <end position="112"/>
    </location>
</feature>
<dbReference type="EMBL" id="RRYP01004396">
    <property type="protein sequence ID" value="TNV82896.1"/>
    <property type="molecule type" value="Genomic_DNA"/>
</dbReference>
<dbReference type="Proteomes" id="UP000785679">
    <property type="component" value="Unassembled WGS sequence"/>
</dbReference>
<keyword evidence="1" id="KW-1133">Transmembrane helix</keyword>
<sequence>MNQYSSSIQFRLHRPIRIVRSFIIIDSISNRYLPTSFTSVKVFFSCQIIPLLFRHQLDPYKCLIDVASQIECLVIGSQYYPQILIIIILCNLSLEHFIVITFLFAALVYILYPKLCFSKSRQ</sequence>
<protein>
    <recommendedName>
        <fullName evidence="4">Transmembrane protein</fullName>
    </recommendedName>
</protein>
<dbReference type="AlphaFoldDB" id="A0A8J8T636"/>
<name>A0A8J8T636_HALGN</name>
<gene>
    <name evidence="2" type="ORF">FGO68_gene17628</name>
</gene>
<organism evidence="2 3">
    <name type="scientific">Halteria grandinella</name>
    <dbReference type="NCBI Taxonomy" id="5974"/>
    <lineage>
        <taxon>Eukaryota</taxon>
        <taxon>Sar</taxon>
        <taxon>Alveolata</taxon>
        <taxon>Ciliophora</taxon>
        <taxon>Intramacronucleata</taxon>
        <taxon>Spirotrichea</taxon>
        <taxon>Stichotrichia</taxon>
        <taxon>Sporadotrichida</taxon>
        <taxon>Halteriidae</taxon>
        <taxon>Halteria</taxon>
    </lineage>
</organism>
<keyword evidence="1" id="KW-0472">Membrane</keyword>
<comment type="caution">
    <text evidence="2">The sequence shown here is derived from an EMBL/GenBank/DDBJ whole genome shotgun (WGS) entry which is preliminary data.</text>
</comment>
<accession>A0A8J8T636</accession>
<keyword evidence="3" id="KW-1185">Reference proteome</keyword>
<keyword evidence="1" id="KW-0812">Transmembrane</keyword>
<evidence type="ECO:0008006" key="4">
    <source>
        <dbReference type="Google" id="ProtNLM"/>
    </source>
</evidence>
<evidence type="ECO:0000313" key="2">
    <source>
        <dbReference type="EMBL" id="TNV82896.1"/>
    </source>
</evidence>
<evidence type="ECO:0000313" key="3">
    <source>
        <dbReference type="Proteomes" id="UP000785679"/>
    </source>
</evidence>